<dbReference type="STRING" id="155974.SAMN04487818_111170"/>
<evidence type="ECO:0000256" key="1">
    <source>
        <dbReference type="SAM" id="Phobius"/>
    </source>
</evidence>
<evidence type="ECO:0000313" key="4">
    <source>
        <dbReference type="Proteomes" id="UP000199051"/>
    </source>
</evidence>
<keyword evidence="1" id="KW-0472">Membrane</keyword>
<accession>A0A1H9WSL5</accession>
<keyword evidence="1" id="KW-0812">Transmembrane</keyword>
<dbReference type="EMBL" id="FOGI01000011">
    <property type="protein sequence ID" value="SES36930.1"/>
    <property type="molecule type" value="Genomic_DNA"/>
</dbReference>
<sequence>MTGTRRALLIGAGRYTDERLARLQAPTRDTAALAEILADPSIGDYTVDVLLDRPTTEVIPAVIDLLGTAGPDDLVVIYFSGHVLHDEQRGLFLTTVDSRADDLAATALSAERLTSLVRDSHSGQVIFVADCHTLGTTDLGTIIDLTAAGSFASRSGIFAMVSAEELQYSFTNSGIPQMIDSPGRSLFVQALIRTLRTGTADADGDGLITPVELHQAVVAEMSRLAPLTMPPAVVVTPEAFRALVAYAPSALAPVDDEADTEWVVRTRGYGDRPPEVDLLDRAAAVDTLVELVSPRGSGPDDLAGPTVIALDGAWGTGKTSLIELTERQVVALPRAVDQAERPKRLRAHAAYRALGGNKRPLWTQRMMPQAKENTRPPVVTARFEPWAHQTGEQVWAGLAKTLLDAVGERLLPTGDAATERYWFQRNIERVDRTRLRKALRKNAWSPLLTAAVLALVIPIAAQMARSMDRYVLVRWVEIAGSNIAVLLIVALLAAGAAHTAYRYLKPATALLPTDLFVGPLSNTLAGNPTDEDLRDPYHNARSGYLYLAQHDVFAVLRDVEAAGHHLVVFIDDLDRCAPSTTAEVFEAINLFVTRTFPVTRFVLCLDTTAVATHLDEVHSALQGKTLHGDDPTPGWSFLRKLIQLPITVPTVSHSAVGGVLGNLLGSVAPTDRRPLADNVEDLPHQHVATLSPATAARPSSPEVTKTVSFLEHDPRVRERMAERLRDQPAPSVRETKRLLTTWQYYLRVLIRRRGTAQLVEEARQLVVLAEIITRWPSAQRGLHRRVDGEHGLQVLAQGMADDWQWARALRQLDLHTHQQHKAVAGIRGLLLRYEGEQLAKLAAELV</sequence>
<feature type="transmembrane region" description="Helical" evidence="1">
    <location>
        <begin position="443"/>
        <end position="463"/>
    </location>
</feature>
<name>A0A1H9WSL5_9PSEU</name>
<dbReference type="InterPro" id="IPR011646">
    <property type="entry name" value="KAP_P-loop"/>
</dbReference>
<proteinExistence type="predicted"/>
<dbReference type="InterPro" id="IPR018247">
    <property type="entry name" value="EF_Hand_1_Ca_BS"/>
</dbReference>
<dbReference type="PANTHER" id="PTHR22674:SF6">
    <property type="entry name" value="NTPASE KAP FAMILY P-LOOP DOMAIN-CONTAINING PROTEIN 1"/>
    <property type="match status" value="1"/>
</dbReference>
<dbReference type="RefSeq" id="WP_092783459.1">
    <property type="nucleotide sequence ID" value="NZ_FOGI01000011.1"/>
</dbReference>
<dbReference type="PANTHER" id="PTHR22674">
    <property type="entry name" value="NTPASE, KAP FAMILY P-LOOP DOMAIN-CONTAINING 1"/>
    <property type="match status" value="1"/>
</dbReference>
<dbReference type="PROSITE" id="PS00018">
    <property type="entry name" value="EF_HAND_1"/>
    <property type="match status" value="1"/>
</dbReference>
<dbReference type="InterPro" id="IPR029030">
    <property type="entry name" value="Caspase-like_dom_sf"/>
</dbReference>
<organism evidence="3 4">
    <name type="scientific">Actinokineospora terrae</name>
    <dbReference type="NCBI Taxonomy" id="155974"/>
    <lineage>
        <taxon>Bacteria</taxon>
        <taxon>Bacillati</taxon>
        <taxon>Actinomycetota</taxon>
        <taxon>Actinomycetes</taxon>
        <taxon>Pseudonocardiales</taxon>
        <taxon>Pseudonocardiaceae</taxon>
        <taxon>Actinokineospora</taxon>
    </lineage>
</organism>
<protein>
    <submittedName>
        <fullName evidence="3">Caspase domain-containing protein</fullName>
    </submittedName>
</protein>
<gene>
    <name evidence="3" type="ORF">SAMN04487818_111170</name>
</gene>
<evidence type="ECO:0000259" key="2">
    <source>
        <dbReference type="Pfam" id="PF07693"/>
    </source>
</evidence>
<reference evidence="4" key="1">
    <citation type="submission" date="2016-10" db="EMBL/GenBank/DDBJ databases">
        <authorList>
            <person name="Varghese N."/>
            <person name="Submissions S."/>
        </authorList>
    </citation>
    <scope>NUCLEOTIDE SEQUENCE [LARGE SCALE GENOMIC DNA]</scope>
    <source>
        <strain evidence="4">DSM 44260</strain>
    </source>
</reference>
<dbReference type="InterPro" id="IPR052754">
    <property type="entry name" value="NTPase_KAP_P-loop"/>
</dbReference>
<evidence type="ECO:0000313" key="3">
    <source>
        <dbReference type="EMBL" id="SES36930.1"/>
    </source>
</evidence>
<dbReference type="AlphaFoldDB" id="A0A1H9WSL5"/>
<keyword evidence="1" id="KW-1133">Transmembrane helix</keyword>
<feature type="transmembrane region" description="Helical" evidence="1">
    <location>
        <begin position="483"/>
        <end position="501"/>
    </location>
</feature>
<keyword evidence="4" id="KW-1185">Reference proteome</keyword>
<dbReference type="Pfam" id="PF07693">
    <property type="entry name" value="KAP_NTPase"/>
    <property type="match status" value="1"/>
</dbReference>
<dbReference type="Gene3D" id="3.40.50.1460">
    <property type="match status" value="1"/>
</dbReference>
<feature type="domain" description="KAP NTPase" evidence="2">
    <location>
        <begin position="303"/>
        <end position="663"/>
    </location>
</feature>
<dbReference type="SUPFAM" id="SSF52129">
    <property type="entry name" value="Caspase-like"/>
    <property type="match status" value="1"/>
</dbReference>
<dbReference type="Proteomes" id="UP000199051">
    <property type="component" value="Unassembled WGS sequence"/>
</dbReference>